<feature type="transmembrane region" description="Helical" evidence="6">
    <location>
        <begin position="107"/>
        <end position="129"/>
    </location>
</feature>
<evidence type="ECO:0000256" key="6">
    <source>
        <dbReference type="SAM" id="Phobius"/>
    </source>
</evidence>
<evidence type="ECO:0000256" key="2">
    <source>
        <dbReference type="ARBA" id="ARBA00022692"/>
    </source>
</evidence>
<feature type="transmembrane region" description="Helical" evidence="6">
    <location>
        <begin position="28"/>
        <end position="49"/>
    </location>
</feature>
<evidence type="ECO:0000313" key="8">
    <source>
        <dbReference type="Proteomes" id="UP000742631"/>
    </source>
</evidence>
<comment type="similarity">
    <text evidence="5">Belongs to the FNT transporter (TC 1.A.16) family.</text>
</comment>
<comment type="caution">
    <text evidence="7">The sequence shown here is derived from an EMBL/GenBank/DDBJ whole genome shotgun (WGS) entry which is preliminary data.</text>
</comment>
<evidence type="ECO:0000256" key="5">
    <source>
        <dbReference type="ARBA" id="ARBA00049660"/>
    </source>
</evidence>
<keyword evidence="2 6" id="KW-0812">Transmembrane</keyword>
<dbReference type="GO" id="GO:0015499">
    <property type="term" value="F:formate transmembrane transporter activity"/>
    <property type="evidence" value="ECO:0007669"/>
    <property type="project" value="TreeGrafter"/>
</dbReference>
<dbReference type="PANTHER" id="PTHR30520">
    <property type="entry name" value="FORMATE TRANSPORTER-RELATED"/>
    <property type="match status" value="1"/>
</dbReference>
<evidence type="ECO:0000313" key="7">
    <source>
        <dbReference type="EMBL" id="HJE26049.1"/>
    </source>
</evidence>
<feature type="transmembrane region" description="Helical" evidence="6">
    <location>
        <begin position="159"/>
        <end position="181"/>
    </location>
</feature>
<dbReference type="AlphaFoldDB" id="A0A921JHH0"/>
<feature type="transmembrane region" description="Helical" evidence="6">
    <location>
        <begin position="61"/>
        <end position="87"/>
    </location>
</feature>
<feature type="transmembrane region" description="Helical" evidence="6">
    <location>
        <begin position="193"/>
        <end position="217"/>
    </location>
</feature>
<dbReference type="InterPro" id="IPR000292">
    <property type="entry name" value="For/NO2_transpt"/>
</dbReference>
<dbReference type="GO" id="GO:0005886">
    <property type="term" value="C:plasma membrane"/>
    <property type="evidence" value="ECO:0007669"/>
    <property type="project" value="TreeGrafter"/>
</dbReference>
<dbReference type="Pfam" id="PF01226">
    <property type="entry name" value="Form_Nir_trans"/>
    <property type="match status" value="1"/>
</dbReference>
<comment type="subcellular location">
    <subcellularLocation>
        <location evidence="1">Membrane</location>
        <topology evidence="1">Multi-pass membrane protein</topology>
    </subcellularLocation>
</comment>
<dbReference type="Proteomes" id="UP000742631">
    <property type="component" value="Unassembled WGS sequence"/>
</dbReference>
<protein>
    <submittedName>
        <fullName evidence="7">Formate/nitrite transporter family protein</fullName>
    </submittedName>
</protein>
<name>A0A921JHH0_9HYPH</name>
<evidence type="ECO:0000256" key="3">
    <source>
        <dbReference type="ARBA" id="ARBA00022989"/>
    </source>
</evidence>
<feature type="transmembrane region" description="Helical" evidence="6">
    <location>
        <begin position="237"/>
        <end position="259"/>
    </location>
</feature>
<evidence type="ECO:0000256" key="4">
    <source>
        <dbReference type="ARBA" id="ARBA00023136"/>
    </source>
</evidence>
<reference evidence="7" key="2">
    <citation type="submission" date="2021-09" db="EMBL/GenBank/DDBJ databases">
        <authorList>
            <person name="Gilroy R."/>
        </authorList>
    </citation>
    <scope>NUCLEOTIDE SEQUENCE</scope>
    <source>
        <strain evidence="7">316</strain>
    </source>
</reference>
<dbReference type="InterPro" id="IPR023271">
    <property type="entry name" value="Aquaporin-like"/>
</dbReference>
<dbReference type="Gene3D" id="1.20.1080.10">
    <property type="entry name" value="Glycerol uptake facilitator protein"/>
    <property type="match status" value="1"/>
</dbReference>
<evidence type="ECO:0000256" key="1">
    <source>
        <dbReference type="ARBA" id="ARBA00004141"/>
    </source>
</evidence>
<keyword evidence="4 6" id="KW-0472">Membrane</keyword>
<keyword evidence="3 6" id="KW-1133">Transmembrane helix</keyword>
<sequence>MDFVKPAEMAKAMSDSGVMRAELPVRDVLVRGMMAGAILGIATSLAVTAAVQTGVPFTGALIFPVGFVMIVCLGLELCTGNFGILALSSMEGRVGLKPMMRNFGWSFLGNLIGSLLYALLLVIALTNFWHTGAEANPVAKKILDIAQAKTLAYENLGTAGMITCFVKAMLCNWMVCLGVTMSMMSTSTFGKIFGAWLPVLLFFAQGFEHAVVNMFMIPAGMMLGAPISFEQWWAWNQIPVTLGNFVGGVLFISLAWYLTYRPRAVVASRVEAAPAAAAMAAR</sequence>
<dbReference type="EMBL" id="DYYG01000064">
    <property type="protein sequence ID" value="HJE26049.1"/>
    <property type="molecule type" value="Genomic_DNA"/>
</dbReference>
<organism evidence="7 8">
    <name type="scientific">Methylorubrum populi</name>
    <dbReference type="NCBI Taxonomy" id="223967"/>
    <lineage>
        <taxon>Bacteria</taxon>
        <taxon>Pseudomonadati</taxon>
        <taxon>Pseudomonadota</taxon>
        <taxon>Alphaproteobacteria</taxon>
        <taxon>Hyphomicrobiales</taxon>
        <taxon>Methylobacteriaceae</taxon>
        <taxon>Methylorubrum</taxon>
    </lineage>
</organism>
<reference evidence="7" key="1">
    <citation type="journal article" date="2021" name="PeerJ">
        <title>Extensive microbial diversity within the chicken gut microbiome revealed by metagenomics and culture.</title>
        <authorList>
            <person name="Gilroy R."/>
            <person name="Ravi A."/>
            <person name="Getino M."/>
            <person name="Pursley I."/>
            <person name="Horton D.L."/>
            <person name="Alikhan N.F."/>
            <person name="Baker D."/>
            <person name="Gharbi K."/>
            <person name="Hall N."/>
            <person name="Watson M."/>
            <person name="Adriaenssens E.M."/>
            <person name="Foster-Nyarko E."/>
            <person name="Jarju S."/>
            <person name="Secka A."/>
            <person name="Antonio M."/>
            <person name="Oren A."/>
            <person name="Chaudhuri R.R."/>
            <person name="La Ragione R."/>
            <person name="Hildebrand F."/>
            <person name="Pallen M.J."/>
        </authorList>
    </citation>
    <scope>NUCLEOTIDE SEQUENCE</scope>
    <source>
        <strain evidence="7">316</strain>
    </source>
</reference>
<gene>
    <name evidence="7" type="ORF">K8W01_20570</name>
</gene>
<accession>A0A921JHH0</accession>
<proteinExistence type="inferred from homology"/>
<dbReference type="PANTHER" id="PTHR30520:SF6">
    <property type="entry name" value="FORMATE_NITRATE FAMILY TRANSPORTER (EUROFUNG)"/>
    <property type="match status" value="1"/>
</dbReference>